<feature type="transmembrane region" description="Helical" evidence="7">
    <location>
        <begin position="185"/>
        <end position="202"/>
    </location>
</feature>
<evidence type="ECO:0000259" key="8">
    <source>
        <dbReference type="PROSITE" id="PS50850"/>
    </source>
</evidence>
<dbReference type="PANTHER" id="PTHR23506:SF26">
    <property type="entry name" value="MFS-TYPE TRANSPORTER SLC18B1"/>
    <property type="match status" value="1"/>
</dbReference>
<keyword evidence="2" id="KW-0813">Transport</keyword>
<proteinExistence type="predicted"/>
<evidence type="ECO:0000256" key="6">
    <source>
        <dbReference type="SAM" id="MobiDB-lite"/>
    </source>
</evidence>
<feature type="transmembrane region" description="Helical" evidence="7">
    <location>
        <begin position="315"/>
        <end position="333"/>
    </location>
</feature>
<dbReference type="Gene3D" id="1.20.1250.20">
    <property type="entry name" value="MFS general substrate transporter like domains"/>
    <property type="match status" value="2"/>
</dbReference>
<dbReference type="PROSITE" id="PS50850">
    <property type="entry name" value="MFS"/>
    <property type="match status" value="1"/>
</dbReference>
<evidence type="ECO:0000313" key="9">
    <source>
        <dbReference type="Proteomes" id="UP000046395"/>
    </source>
</evidence>
<dbReference type="GO" id="GO:0016020">
    <property type="term" value="C:membrane"/>
    <property type="evidence" value="ECO:0007669"/>
    <property type="project" value="UniProtKB-SubCell"/>
</dbReference>
<keyword evidence="9" id="KW-1185">Reference proteome</keyword>
<feature type="transmembrane region" description="Helical" evidence="7">
    <location>
        <begin position="46"/>
        <end position="69"/>
    </location>
</feature>
<accession>A0A5S6QYZ9</accession>
<evidence type="ECO:0000256" key="7">
    <source>
        <dbReference type="SAM" id="Phobius"/>
    </source>
</evidence>
<protein>
    <submittedName>
        <fullName evidence="10">MFS domain-containing protein</fullName>
    </submittedName>
</protein>
<feature type="domain" description="Major facilitator superfamily (MFS) profile" evidence="8">
    <location>
        <begin position="47"/>
        <end position="449"/>
    </location>
</feature>
<evidence type="ECO:0000256" key="4">
    <source>
        <dbReference type="ARBA" id="ARBA00022989"/>
    </source>
</evidence>
<evidence type="ECO:0000313" key="10">
    <source>
        <dbReference type="WBParaSite" id="TMUE_3000012324.1"/>
    </source>
</evidence>
<feature type="transmembrane region" description="Helical" evidence="7">
    <location>
        <begin position="114"/>
        <end position="133"/>
    </location>
</feature>
<dbReference type="InterPro" id="IPR050930">
    <property type="entry name" value="MFS_Vesicular_Transporter"/>
</dbReference>
<evidence type="ECO:0000256" key="1">
    <source>
        <dbReference type="ARBA" id="ARBA00004141"/>
    </source>
</evidence>
<keyword evidence="5 7" id="KW-0472">Membrane</keyword>
<dbReference type="Proteomes" id="UP000046395">
    <property type="component" value="Unassembled WGS sequence"/>
</dbReference>
<dbReference type="WBParaSite" id="TMUE_3000012324.1">
    <property type="protein sequence ID" value="TMUE_3000012324.1"/>
    <property type="gene ID" value="WBGene00285881"/>
</dbReference>
<feature type="region of interest" description="Disordered" evidence="6">
    <location>
        <begin position="453"/>
        <end position="480"/>
    </location>
</feature>
<evidence type="ECO:0000256" key="5">
    <source>
        <dbReference type="ARBA" id="ARBA00023136"/>
    </source>
</evidence>
<feature type="transmembrane region" description="Helical" evidence="7">
    <location>
        <begin position="392"/>
        <end position="415"/>
    </location>
</feature>
<comment type="subcellular location">
    <subcellularLocation>
        <location evidence="1">Membrane</location>
        <topology evidence="1">Multi-pass membrane protein</topology>
    </subcellularLocation>
</comment>
<dbReference type="GO" id="GO:0022857">
    <property type="term" value="F:transmembrane transporter activity"/>
    <property type="evidence" value="ECO:0007669"/>
    <property type="project" value="InterPro"/>
</dbReference>
<feature type="transmembrane region" description="Helical" evidence="7">
    <location>
        <begin position="249"/>
        <end position="269"/>
    </location>
</feature>
<dbReference type="InterPro" id="IPR020846">
    <property type="entry name" value="MFS_dom"/>
</dbReference>
<feature type="transmembrane region" description="Helical" evidence="7">
    <location>
        <begin position="345"/>
        <end position="371"/>
    </location>
</feature>
<feature type="region of interest" description="Disordered" evidence="6">
    <location>
        <begin position="1"/>
        <end position="20"/>
    </location>
</feature>
<sequence>MDSKGAYGTFQSGKAPAKDQHNGCVPPLTTFEPAPGLPISKSRRTITLIALALSNTCSTVVYSCIAPFFPLEAHGKGASRLAIGILFGIYELTTFVMSPIFGKLVPRLGSRVQYAMGMCIAGFASFLFGLLKWSPPGWQFVALSIAIRMVEATGNAAFVTASFSIVMGIPFLFNCCPFFHGFLETFSGLGYAVGPTLGGFLYEIGGFALPFWTLGAVLIVAAFIAFCVIPQNNEDDTERTDSKGSILAIPMILIMNLSVVLTAASLAFFDPTLAAHLKQFNLSPKWIGVMFTIVGATYLILTPITGYLTEKMNCGAVLMTVGSLSAFAGFFLVGPSPLLQLSNSVTVVAVSLFCVGIALASLMIPPVSYCLRAALRKGYPNNCQTFGQVSGLLNASLSLGGFLGPTVGTAIVHFYGFKWTATGFSFLHLLFALLVFPCIVVYSCQKKERDAQRGKEEAKTSNLPLSQEGHVPPAQYFKLS</sequence>
<dbReference type="Pfam" id="PF07690">
    <property type="entry name" value="MFS_1"/>
    <property type="match status" value="1"/>
</dbReference>
<dbReference type="PANTHER" id="PTHR23506">
    <property type="entry name" value="GH10249P"/>
    <property type="match status" value="1"/>
</dbReference>
<keyword evidence="4 7" id="KW-1133">Transmembrane helix</keyword>
<feature type="transmembrane region" description="Helical" evidence="7">
    <location>
        <begin position="81"/>
        <end position="102"/>
    </location>
</feature>
<evidence type="ECO:0000256" key="3">
    <source>
        <dbReference type="ARBA" id="ARBA00022692"/>
    </source>
</evidence>
<organism evidence="9 10">
    <name type="scientific">Trichuris muris</name>
    <name type="common">Mouse whipworm</name>
    <dbReference type="NCBI Taxonomy" id="70415"/>
    <lineage>
        <taxon>Eukaryota</taxon>
        <taxon>Metazoa</taxon>
        <taxon>Ecdysozoa</taxon>
        <taxon>Nematoda</taxon>
        <taxon>Enoplea</taxon>
        <taxon>Dorylaimia</taxon>
        <taxon>Trichinellida</taxon>
        <taxon>Trichuridae</taxon>
        <taxon>Trichuris</taxon>
    </lineage>
</organism>
<reference evidence="10" key="1">
    <citation type="submission" date="2019-12" db="UniProtKB">
        <authorList>
            <consortium name="WormBaseParasite"/>
        </authorList>
    </citation>
    <scope>IDENTIFICATION</scope>
</reference>
<name>A0A5S6QYZ9_TRIMR</name>
<evidence type="ECO:0000256" key="2">
    <source>
        <dbReference type="ARBA" id="ARBA00022448"/>
    </source>
</evidence>
<feature type="transmembrane region" description="Helical" evidence="7">
    <location>
        <begin position="208"/>
        <end position="229"/>
    </location>
</feature>
<feature type="transmembrane region" description="Helical" evidence="7">
    <location>
        <begin position="289"/>
        <end position="308"/>
    </location>
</feature>
<dbReference type="STRING" id="70415.A0A5S6QYZ9"/>
<dbReference type="InterPro" id="IPR036259">
    <property type="entry name" value="MFS_trans_sf"/>
</dbReference>
<dbReference type="InterPro" id="IPR011701">
    <property type="entry name" value="MFS"/>
</dbReference>
<keyword evidence="3 7" id="KW-0812">Transmembrane</keyword>
<dbReference type="AlphaFoldDB" id="A0A5S6QYZ9"/>
<feature type="transmembrane region" description="Helical" evidence="7">
    <location>
        <begin position="153"/>
        <end position="173"/>
    </location>
</feature>
<dbReference type="SUPFAM" id="SSF103473">
    <property type="entry name" value="MFS general substrate transporter"/>
    <property type="match status" value="1"/>
</dbReference>
<feature type="transmembrane region" description="Helical" evidence="7">
    <location>
        <begin position="421"/>
        <end position="444"/>
    </location>
</feature>